<sequence length="95" mass="10551">ADIPRKPRVGIVGEILVKFHPDANNHAVRVIEDEGCEAVLPGLLQFFEYAAADYDWKRQVMGDSLKSTWGKQLALKVLALYQAPVRKAFARTGGK</sequence>
<gene>
    <name evidence="1" type="ORF">QP229_11695</name>
</gene>
<dbReference type="PANTHER" id="PTHR32329:SF4">
    <property type="entry name" value="ACTIVATOR OF 2-HYDROXYACYL-COA DEHYDRATASE"/>
    <property type="match status" value="1"/>
</dbReference>
<evidence type="ECO:0000313" key="1">
    <source>
        <dbReference type="EMBL" id="MDK6900613.1"/>
    </source>
</evidence>
<comment type="caution">
    <text evidence="1">The sequence shown here is derived from an EMBL/GenBank/DDBJ whole genome shotgun (WGS) entry which is preliminary data.</text>
</comment>
<feature type="non-terminal residue" evidence="1">
    <location>
        <position position="95"/>
    </location>
</feature>
<dbReference type="PANTHER" id="PTHR32329">
    <property type="entry name" value="BIFUNCTIONAL PROTEIN [INCLUDES 2-HYDROXYACYL-COA DEHYDRATASE (N-TER) AND ITS ACTIVATOR DOMAIN (C_TERM)-RELATED"/>
    <property type="match status" value="1"/>
</dbReference>
<name>A0AAW6XYL4_STRAG</name>
<feature type="non-terminal residue" evidence="1">
    <location>
        <position position="1"/>
    </location>
</feature>
<dbReference type="EMBL" id="JASOIH010000306">
    <property type="protein sequence ID" value="MDK6900613.1"/>
    <property type="molecule type" value="Genomic_DNA"/>
</dbReference>
<organism evidence="1 2">
    <name type="scientific">Streptococcus agalactiae</name>
    <dbReference type="NCBI Taxonomy" id="1311"/>
    <lineage>
        <taxon>Bacteria</taxon>
        <taxon>Bacillati</taxon>
        <taxon>Bacillota</taxon>
        <taxon>Bacilli</taxon>
        <taxon>Lactobacillales</taxon>
        <taxon>Streptococcaceae</taxon>
        <taxon>Streptococcus</taxon>
    </lineage>
</organism>
<dbReference type="InterPro" id="IPR051805">
    <property type="entry name" value="Dehydratase_Activator_Redct"/>
</dbReference>
<dbReference type="RefSeq" id="WP_285312225.1">
    <property type="nucleotide sequence ID" value="NZ_JASOIH010000306.1"/>
</dbReference>
<evidence type="ECO:0000313" key="2">
    <source>
        <dbReference type="Proteomes" id="UP001230629"/>
    </source>
</evidence>
<dbReference type="AlphaFoldDB" id="A0AAW6XYL4"/>
<accession>A0AAW6XYL4</accession>
<proteinExistence type="predicted"/>
<dbReference type="Proteomes" id="UP001230629">
    <property type="component" value="Unassembled WGS sequence"/>
</dbReference>
<reference evidence="1" key="1">
    <citation type="submission" date="2023-05" db="EMBL/GenBank/DDBJ databases">
        <title>Cataloging the Phylogenetic Diversity of Human Bladder Bacteria.</title>
        <authorList>
            <person name="Du J."/>
        </authorList>
    </citation>
    <scope>NUCLEOTIDE SEQUENCE</scope>
    <source>
        <strain evidence="1">UMB8703</strain>
    </source>
</reference>
<protein>
    <submittedName>
        <fullName evidence="1">Uncharacterized protein</fullName>
    </submittedName>
</protein>